<dbReference type="GO" id="GO:0004523">
    <property type="term" value="F:RNA-DNA hybrid ribonuclease activity"/>
    <property type="evidence" value="ECO:0007669"/>
    <property type="project" value="InterPro"/>
</dbReference>
<dbReference type="Pfam" id="PF13456">
    <property type="entry name" value="RVT_3"/>
    <property type="match status" value="1"/>
</dbReference>
<dbReference type="PANTHER" id="PTHR47074:SF21">
    <property type="entry name" value="RNASE H TYPE-1 DOMAIN-CONTAINING PROTEIN"/>
    <property type="match status" value="1"/>
</dbReference>
<evidence type="ECO:0000313" key="3">
    <source>
        <dbReference type="Proteomes" id="UP000242715"/>
    </source>
</evidence>
<dbReference type="AlphaFoldDB" id="A0A2Z6P7M8"/>
<feature type="domain" description="RNase H type-1" evidence="1">
    <location>
        <begin position="8"/>
        <end position="118"/>
    </location>
</feature>
<dbReference type="CDD" id="cd06222">
    <property type="entry name" value="RNase_H_like"/>
    <property type="match status" value="1"/>
</dbReference>
<dbReference type="InterPro" id="IPR052929">
    <property type="entry name" value="RNase_H-like_EbsB-rel"/>
</dbReference>
<protein>
    <recommendedName>
        <fullName evidence="1">RNase H type-1 domain-containing protein</fullName>
    </recommendedName>
</protein>
<dbReference type="GO" id="GO:0003676">
    <property type="term" value="F:nucleic acid binding"/>
    <property type="evidence" value="ECO:0007669"/>
    <property type="project" value="InterPro"/>
</dbReference>
<dbReference type="Proteomes" id="UP000242715">
    <property type="component" value="Unassembled WGS sequence"/>
</dbReference>
<dbReference type="PANTHER" id="PTHR47074">
    <property type="entry name" value="BNAC02G40300D PROTEIN"/>
    <property type="match status" value="1"/>
</dbReference>
<organism evidence="2 3">
    <name type="scientific">Trifolium subterraneum</name>
    <name type="common">Subterranean clover</name>
    <dbReference type="NCBI Taxonomy" id="3900"/>
    <lineage>
        <taxon>Eukaryota</taxon>
        <taxon>Viridiplantae</taxon>
        <taxon>Streptophyta</taxon>
        <taxon>Embryophyta</taxon>
        <taxon>Tracheophyta</taxon>
        <taxon>Spermatophyta</taxon>
        <taxon>Magnoliopsida</taxon>
        <taxon>eudicotyledons</taxon>
        <taxon>Gunneridae</taxon>
        <taxon>Pentapetalae</taxon>
        <taxon>rosids</taxon>
        <taxon>fabids</taxon>
        <taxon>Fabales</taxon>
        <taxon>Fabaceae</taxon>
        <taxon>Papilionoideae</taxon>
        <taxon>50 kb inversion clade</taxon>
        <taxon>NPAAA clade</taxon>
        <taxon>Hologalegina</taxon>
        <taxon>IRL clade</taxon>
        <taxon>Trifolieae</taxon>
        <taxon>Trifolium</taxon>
    </lineage>
</organism>
<evidence type="ECO:0000313" key="2">
    <source>
        <dbReference type="EMBL" id="GAU44642.1"/>
    </source>
</evidence>
<reference evidence="3" key="1">
    <citation type="journal article" date="2017" name="Front. Plant Sci.">
        <title>Climate Clever Clovers: New Paradigm to Reduce the Environmental Footprint of Ruminants by Breeding Low Methanogenic Forages Utilizing Haplotype Variation.</title>
        <authorList>
            <person name="Kaur P."/>
            <person name="Appels R."/>
            <person name="Bayer P.E."/>
            <person name="Keeble-Gagnere G."/>
            <person name="Wang J."/>
            <person name="Hirakawa H."/>
            <person name="Shirasawa K."/>
            <person name="Vercoe P."/>
            <person name="Stefanova K."/>
            <person name="Durmic Z."/>
            <person name="Nichols P."/>
            <person name="Revell C."/>
            <person name="Isobe S.N."/>
            <person name="Edwards D."/>
            <person name="Erskine W."/>
        </authorList>
    </citation>
    <scope>NUCLEOTIDE SEQUENCE [LARGE SCALE GENOMIC DNA]</scope>
    <source>
        <strain evidence="3">cv. Daliak</strain>
    </source>
</reference>
<accession>A0A2Z6P7M8</accession>
<dbReference type="InterPro" id="IPR044730">
    <property type="entry name" value="RNase_H-like_dom_plant"/>
</dbReference>
<dbReference type="EMBL" id="DF974060">
    <property type="protein sequence ID" value="GAU44642.1"/>
    <property type="molecule type" value="Genomic_DNA"/>
</dbReference>
<proteinExistence type="predicted"/>
<keyword evidence="3" id="KW-1185">Reference proteome</keyword>
<dbReference type="SUPFAM" id="SSF53098">
    <property type="entry name" value="Ribonuclease H-like"/>
    <property type="match status" value="1"/>
</dbReference>
<name>A0A2Z6P7M8_TRISU</name>
<evidence type="ECO:0000259" key="1">
    <source>
        <dbReference type="Pfam" id="PF13456"/>
    </source>
</evidence>
<dbReference type="Gene3D" id="3.30.420.10">
    <property type="entry name" value="Ribonuclease H-like superfamily/Ribonuclease H"/>
    <property type="match status" value="1"/>
</dbReference>
<sequence length="144" mass="15927">MSKEGSWGLDAVCRDRDGHLLASATWSIPGYDDPATAEANTLYFAVKFAIDCCFQEVIFESDNSQLISIINGPASLPRSYLGDLVLGSLFHKSHFRDCSFNHVMRGANNAADFLANQAHSEPNRIWLEETPPQLVSILILDLIN</sequence>
<dbReference type="OrthoDB" id="1906820at2759"/>
<dbReference type="InterPro" id="IPR036397">
    <property type="entry name" value="RNaseH_sf"/>
</dbReference>
<dbReference type="InterPro" id="IPR002156">
    <property type="entry name" value="RNaseH_domain"/>
</dbReference>
<dbReference type="InterPro" id="IPR012337">
    <property type="entry name" value="RNaseH-like_sf"/>
</dbReference>
<gene>
    <name evidence="2" type="ORF">TSUD_180690</name>
</gene>